<dbReference type="GeneID" id="19902137"/>
<dbReference type="AlphaFoldDB" id="R7YUT7"/>
<dbReference type="RefSeq" id="XP_007780905.1">
    <property type="nucleotide sequence ID" value="XM_007782715.1"/>
</dbReference>
<dbReference type="eggNOG" id="ENOG502S698">
    <property type="taxonomic scope" value="Eukaryota"/>
</dbReference>
<sequence length="580" mass="64100">MPKKHHQSFSKPASSYVHPSLGGSKPQAQATSPSTRTVNERLSQLRHEENAKNGPEKVRDSILDQLSQRSVPPHLRHILNLPEPAPLQPKPGARIRRRGPPGPAPPRSWLESSVHAPAHTRPQAEKRRATPAGPLQGTRWRPRGFSALCALDNGSQRLPRPQSLMHQTLKTIARNWEFLVEYEQHYLATLPISLKSSLLSYLSVYGPEEGINISSLKLLFLTELELVGATGGTELISMDLSGLIGPKLGLHELLKYFKSPATEGTAHQVERGPLQNSITTNGPSHGTEQMRSATNVVDSWEEELEAETQAVTVPRALHTTRFPNLTHLSLSHPTSASWNHLLSLSAHLGPLTHLSLAYWPTPSRTPNSLTTSLVSKHRNPVSMGATSFYSALDNDWAEAAHILRCLSSNTYCLQWLDLEGCEWLPALSWASCTGHRSSTNVSKASGREDSWSASDAPLGIDWNGSWRDLTFVNVSQGWTPRNVRAIRSLPSGLIGCDLLSWLREHDAEYGEDGLCDEEATVAEVNGWLEREKEARAVAGRVKAVRRARGLFCHFDHGWVPPVKGKKALEPEEGVVLYRIQ</sequence>
<accession>R7YUT7</accession>
<feature type="region of interest" description="Disordered" evidence="1">
    <location>
        <begin position="75"/>
        <end position="139"/>
    </location>
</feature>
<feature type="region of interest" description="Disordered" evidence="1">
    <location>
        <begin position="1"/>
        <end position="62"/>
    </location>
</feature>
<name>R7YUT7_CONA1</name>
<reference evidence="3" key="1">
    <citation type="submission" date="2012-06" db="EMBL/GenBank/DDBJ databases">
        <title>The genome sequence of Coniosporium apollinis CBS 100218.</title>
        <authorList>
            <consortium name="The Broad Institute Genome Sequencing Platform"/>
            <person name="Cuomo C."/>
            <person name="Gorbushina A."/>
            <person name="Noack S."/>
            <person name="Walker B."/>
            <person name="Young S.K."/>
            <person name="Zeng Q."/>
            <person name="Gargeya S."/>
            <person name="Fitzgerald M."/>
            <person name="Haas B."/>
            <person name="Abouelleil A."/>
            <person name="Alvarado L."/>
            <person name="Arachchi H.M."/>
            <person name="Berlin A.M."/>
            <person name="Chapman S.B."/>
            <person name="Goldberg J."/>
            <person name="Griggs A."/>
            <person name="Gujja S."/>
            <person name="Hansen M."/>
            <person name="Howarth C."/>
            <person name="Imamovic A."/>
            <person name="Larimer J."/>
            <person name="McCowan C."/>
            <person name="Montmayeur A."/>
            <person name="Murphy C."/>
            <person name="Neiman D."/>
            <person name="Pearson M."/>
            <person name="Priest M."/>
            <person name="Roberts A."/>
            <person name="Saif S."/>
            <person name="Shea T."/>
            <person name="Sisk P."/>
            <person name="Sykes S."/>
            <person name="Wortman J."/>
            <person name="Nusbaum C."/>
            <person name="Birren B."/>
        </authorList>
    </citation>
    <scope>NUCLEOTIDE SEQUENCE [LARGE SCALE GENOMIC DNA]</scope>
    <source>
        <strain evidence="3">CBS 100218</strain>
    </source>
</reference>
<feature type="compositionally biased region" description="Polar residues" evidence="1">
    <location>
        <begin position="26"/>
        <end position="42"/>
    </location>
</feature>
<evidence type="ECO:0008006" key="4">
    <source>
        <dbReference type="Google" id="ProtNLM"/>
    </source>
</evidence>
<gene>
    <name evidence="2" type="ORF">W97_04826</name>
</gene>
<evidence type="ECO:0000256" key="1">
    <source>
        <dbReference type="SAM" id="MobiDB-lite"/>
    </source>
</evidence>
<proteinExistence type="predicted"/>
<dbReference type="OrthoDB" id="193467at2759"/>
<feature type="compositionally biased region" description="Basic and acidic residues" evidence="1">
    <location>
        <begin position="43"/>
        <end position="62"/>
    </location>
</feature>
<evidence type="ECO:0000313" key="3">
    <source>
        <dbReference type="Proteomes" id="UP000016924"/>
    </source>
</evidence>
<keyword evidence="3" id="KW-1185">Reference proteome</keyword>
<dbReference type="OMA" id="GTNYYSH"/>
<protein>
    <recommendedName>
        <fullName evidence="4">Tafazzin</fullName>
    </recommendedName>
</protein>
<dbReference type="Proteomes" id="UP000016924">
    <property type="component" value="Unassembled WGS sequence"/>
</dbReference>
<dbReference type="HOGENOM" id="CLU_477322_0_0_1"/>
<dbReference type="STRING" id="1168221.R7YUT7"/>
<evidence type="ECO:0000313" key="2">
    <source>
        <dbReference type="EMBL" id="EON65588.1"/>
    </source>
</evidence>
<dbReference type="EMBL" id="JH767575">
    <property type="protein sequence ID" value="EON65588.1"/>
    <property type="molecule type" value="Genomic_DNA"/>
</dbReference>
<organism evidence="2 3">
    <name type="scientific">Coniosporium apollinis (strain CBS 100218)</name>
    <name type="common">Rock-inhabiting black yeast</name>
    <dbReference type="NCBI Taxonomy" id="1168221"/>
    <lineage>
        <taxon>Eukaryota</taxon>
        <taxon>Fungi</taxon>
        <taxon>Dikarya</taxon>
        <taxon>Ascomycota</taxon>
        <taxon>Pezizomycotina</taxon>
        <taxon>Dothideomycetes</taxon>
        <taxon>Dothideomycetes incertae sedis</taxon>
        <taxon>Coniosporium</taxon>
    </lineage>
</organism>